<feature type="domain" description="DUF6989" evidence="2">
    <location>
        <begin position="71"/>
        <end position="214"/>
    </location>
</feature>
<accession>A0ABW9RNQ5</accession>
<proteinExistence type="predicted"/>
<name>A0ABW9RNQ5_9BACT</name>
<evidence type="ECO:0000259" key="2">
    <source>
        <dbReference type="Pfam" id="PF22497"/>
    </source>
</evidence>
<dbReference type="Pfam" id="PF22497">
    <property type="entry name" value="DUF6989"/>
    <property type="match status" value="1"/>
</dbReference>
<dbReference type="InterPro" id="IPR054258">
    <property type="entry name" value="DUF6989"/>
</dbReference>
<sequence>MNKKTTWFIVITQTIMVLWSVISSLTHAGTTSVYIITLGSFVVYVAYALYTKNMVLQKLLLFGFVAGVLELLADHYSVTTIGTLVYPPGESMIWTSPSYMPISWTIALTQLGYYALLLTRWKGIWVAAIVISLSGGLYIPLYEHLAKSANWWYYKDCSMIFSAPYYIIICEALLSAALPFLVRWTQSKKLAFAIVPGIIQGLWILLSAIIAYNIAP</sequence>
<evidence type="ECO:0000256" key="1">
    <source>
        <dbReference type="SAM" id="Phobius"/>
    </source>
</evidence>
<dbReference type="Proteomes" id="UP000798808">
    <property type="component" value="Unassembled WGS sequence"/>
</dbReference>
<feature type="transmembrane region" description="Helical" evidence="1">
    <location>
        <begin position="124"/>
        <end position="142"/>
    </location>
</feature>
<feature type="transmembrane region" description="Helical" evidence="1">
    <location>
        <begin position="194"/>
        <end position="215"/>
    </location>
</feature>
<feature type="transmembrane region" description="Helical" evidence="1">
    <location>
        <begin position="7"/>
        <end position="26"/>
    </location>
</feature>
<dbReference type="RefSeq" id="WP_155171423.1">
    <property type="nucleotide sequence ID" value="NZ_BAAAFL010000017.1"/>
</dbReference>
<evidence type="ECO:0000313" key="4">
    <source>
        <dbReference type="Proteomes" id="UP000798808"/>
    </source>
</evidence>
<feature type="transmembrane region" description="Helical" evidence="1">
    <location>
        <begin position="59"/>
        <end position="78"/>
    </location>
</feature>
<comment type="caution">
    <text evidence="3">The sequence shown here is derived from an EMBL/GenBank/DDBJ whole genome shotgun (WGS) entry which is preliminary data.</text>
</comment>
<keyword evidence="4" id="KW-1185">Reference proteome</keyword>
<organism evidence="3 4">
    <name type="scientific">Fulvivirga kasyanovii</name>
    <dbReference type="NCBI Taxonomy" id="396812"/>
    <lineage>
        <taxon>Bacteria</taxon>
        <taxon>Pseudomonadati</taxon>
        <taxon>Bacteroidota</taxon>
        <taxon>Cytophagia</taxon>
        <taxon>Cytophagales</taxon>
        <taxon>Fulvivirgaceae</taxon>
        <taxon>Fulvivirga</taxon>
    </lineage>
</organism>
<dbReference type="EMBL" id="SMLW01000509">
    <property type="protein sequence ID" value="MTI25377.1"/>
    <property type="molecule type" value="Genomic_DNA"/>
</dbReference>
<feature type="transmembrane region" description="Helical" evidence="1">
    <location>
        <begin position="98"/>
        <end position="117"/>
    </location>
</feature>
<protein>
    <recommendedName>
        <fullName evidence="2">DUF6989 domain-containing protein</fullName>
    </recommendedName>
</protein>
<keyword evidence="1" id="KW-0812">Transmembrane</keyword>
<gene>
    <name evidence="3" type="ORF">E1163_10525</name>
</gene>
<reference evidence="3 4" key="1">
    <citation type="submission" date="2019-02" db="EMBL/GenBank/DDBJ databases">
        <authorList>
            <person name="Goldberg S.R."/>
            <person name="Haltli B.A."/>
            <person name="Correa H."/>
            <person name="Russell K.G."/>
        </authorList>
    </citation>
    <scope>NUCLEOTIDE SEQUENCE [LARGE SCALE GENOMIC DNA]</scope>
    <source>
        <strain evidence="3 4">JCM 16186</strain>
    </source>
</reference>
<feature type="transmembrane region" description="Helical" evidence="1">
    <location>
        <begin position="162"/>
        <end position="182"/>
    </location>
</feature>
<evidence type="ECO:0000313" key="3">
    <source>
        <dbReference type="EMBL" id="MTI25377.1"/>
    </source>
</evidence>
<keyword evidence="1" id="KW-1133">Transmembrane helix</keyword>
<feature type="transmembrane region" description="Helical" evidence="1">
    <location>
        <begin position="32"/>
        <end position="50"/>
    </location>
</feature>
<keyword evidence="1" id="KW-0472">Membrane</keyword>